<protein>
    <submittedName>
        <fullName evidence="3">Uncharacterized protein LOC111127643 isoform X1</fullName>
    </submittedName>
</protein>
<dbReference type="RefSeq" id="XP_022328615.1">
    <property type="nucleotide sequence ID" value="XM_022472907.1"/>
</dbReference>
<accession>A0A8B8DLI0</accession>
<reference evidence="3" key="1">
    <citation type="submission" date="2025-08" db="UniProtKB">
        <authorList>
            <consortium name="RefSeq"/>
        </authorList>
    </citation>
    <scope>IDENTIFICATION</scope>
    <source>
        <tissue evidence="3">Whole sample</tissue>
    </source>
</reference>
<keyword evidence="2" id="KW-1185">Reference proteome</keyword>
<sequence length="735" mass="81994">MGQLNCGGQKNREEPYDLNKDKKETGKDKTRPVIIVKKVHSKTQKNPRTTKPLKDRDKGRKAGKSGSEEDYRAKPYEFVRKVERKKDPDETEIKQTYGGEPTNLEYDAAPSINSERRTSLNPRNGSETTDSNNDENFKQEKEKLKRGKLGETKNNDTVDSESDDGNDDTDDDESDDDDINGGGNFNFGHIGNMIIGTGKIIDRRTISTKITGKANSKGRSGGKKKQKGGVNAEKVDNLGFGTVMILDERKIKEKDNVKGKEKKRKSAEDNEQPTPDIPMSHLKAITSVASSVGMICGYQKTGTVFRVGSDKIMTAWHVVRCILNGQLSNFERLAHPEVFVNFEFEEHYQIASSKFSLEPKVLYYNEKLDIAVLQLRTNGMTHPPPFIRFDEFTREIHEKDPIYLIGHSESKMKSMNCVLKYWEPFEHRINELTTWSEEEFDLKHGFGYTGIGKDNRLHFKCSFRHGASGCPGLLVRPGGEVLVVTVLLRGFPDFYYYDNFTDEERQRVPTGKLIQQGSNMKTIMDDMKTKNQDLYEEIFFYEEKFKKESMVTSSGKKELKLEIKPGLSNSAESKGLVLCTPEVTSKQNAKILPSSQIHSHPVAEDEANATGLREPDPSENSGDVQNKDGCPSGENTSPTTTCSSSKPTNNDRLQNPTSEGEGTGMQGCTSDIADPSVSSSQEAALKTVQPGKDESSPAPPTNSQGSEAKISTSNSQCLESRYNNSTKTANESKVW</sequence>
<dbReference type="Proteomes" id="UP000694844">
    <property type="component" value="Chromosome 3"/>
</dbReference>
<feature type="compositionally biased region" description="Polar residues" evidence="1">
    <location>
        <begin position="701"/>
        <end position="735"/>
    </location>
</feature>
<feature type="region of interest" description="Disordered" evidence="1">
    <location>
        <begin position="254"/>
        <end position="278"/>
    </location>
</feature>
<evidence type="ECO:0000313" key="2">
    <source>
        <dbReference type="Proteomes" id="UP000694844"/>
    </source>
</evidence>
<gene>
    <name evidence="3" type="primary">LOC111127643</name>
</gene>
<feature type="compositionally biased region" description="Basic and acidic residues" evidence="1">
    <location>
        <begin position="52"/>
        <end position="93"/>
    </location>
</feature>
<feature type="compositionally biased region" description="Low complexity" evidence="1">
    <location>
        <begin position="636"/>
        <end position="648"/>
    </location>
</feature>
<dbReference type="GeneID" id="111127643"/>
<feature type="compositionally biased region" description="Polar residues" evidence="1">
    <location>
        <begin position="119"/>
        <end position="131"/>
    </location>
</feature>
<dbReference type="AlphaFoldDB" id="A0A8B8DLI0"/>
<feature type="region of interest" description="Disordered" evidence="1">
    <location>
        <begin position="591"/>
        <end position="735"/>
    </location>
</feature>
<feature type="region of interest" description="Disordered" evidence="1">
    <location>
        <begin position="1"/>
        <end position="191"/>
    </location>
</feature>
<dbReference type="InterPro" id="IPR009003">
    <property type="entry name" value="Peptidase_S1_PA"/>
</dbReference>
<dbReference type="KEGG" id="cvn:111127643"/>
<organism evidence="2 3">
    <name type="scientific">Crassostrea virginica</name>
    <name type="common">Eastern oyster</name>
    <dbReference type="NCBI Taxonomy" id="6565"/>
    <lineage>
        <taxon>Eukaryota</taxon>
        <taxon>Metazoa</taxon>
        <taxon>Spiralia</taxon>
        <taxon>Lophotrochozoa</taxon>
        <taxon>Mollusca</taxon>
        <taxon>Bivalvia</taxon>
        <taxon>Autobranchia</taxon>
        <taxon>Pteriomorphia</taxon>
        <taxon>Ostreida</taxon>
        <taxon>Ostreoidea</taxon>
        <taxon>Ostreidae</taxon>
        <taxon>Crassostrea</taxon>
    </lineage>
</organism>
<dbReference type="SUPFAM" id="SSF50494">
    <property type="entry name" value="Trypsin-like serine proteases"/>
    <property type="match status" value="1"/>
</dbReference>
<feature type="compositionally biased region" description="Basic and acidic residues" evidence="1">
    <location>
        <begin position="135"/>
        <end position="156"/>
    </location>
</feature>
<evidence type="ECO:0000313" key="3">
    <source>
        <dbReference type="RefSeq" id="XP_022328615.1"/>
    </source>
</evidence>
<feature type="compositionally biased region" description="Acidic residues" evidence="1">
    <location>
        <begin position="158"/>
        <end position="179"/>
    </location>
</feature>
<feature type="compositionally biased region" description="Basic and acidic residues" evidence="1">
    <location>
        <begin position="10"/>
        <end position="31"/>
    </location>
</feature>
<dbReference type="Pfam" id="PF13365">
    <property type="entry name" value="Trypsin_2"/>
    <property type="match status" value="1"/>
</dbReference>
<proteinExistence type="predicted"/>
<feature type="compositionally biased region" description="Polar residues" evidence="1">
    <location>
        <begin position="650"/>
        <end position="660"/>
    </location>
</feature>
<dbReference type="OrthoDB" id="6162750at2759"/>
<feature type="region of interest" description="Disordered" evidence="1">
    <location>
        <begin position="210"/>
        <end position="230"/>
    </location>
</feature>
<name>A0A8B8DLI0_CRAVI</name>
<evidence type="ECO:0000256" key="1">
    <source>
        <dbReference type="SAM" id="MobiDB-lite"/>
    </source>
</evidence>